<dbReference type="PANTHER" id="PTHR35099">
    <property type="entry name" value="OS02G0182700 PROTEIN"/>
    <property type="match status" value="1"/>
</dbReference>
<proteinExistence type="predicted"/>
<comment type="caution">
    <text evidence="3">The sequence shown here is derived from an EMBL/GenBank/DDBJ whole genome shotgun (WGS) entry which is preliminary data.</text>
</comment>
<name>A0AAV6X9I3_9LAMI</name>
<gene>
    <name evidence="3" type="ORF">BUALT_Bualt07G0122000</name>
</gene>
<organism evidence="3 4">
    <name type="scientific">Buddleja alternifolia</name>
    <dbReference type="NCBI Taxonomy" id="168488"/>
    <lineage>
        <taxon>Eukaryota</taxon>
        <taxon>Viridiplantae</taxon>
        <taxon>Streptophyta</taxon>
        <taxon>Embryophyta</taxon>
        <taxon>Tracheophyta</taxon>
        <taxon>Spermatophyta</taxon>
        <taxon>Magnoliopsida</taxon>
        <taxon>eudicotyledons</taxon>
        <taxon>Gunneridae</taxon>
        <taxon>Pentapetalae</taxon>
        <taxon>asterids</taxon>
        <taxon>lamiids</taxon>
        <taxon>Lamiales</taxon>
        <taxon>Scrophulariaceae</taxon>
        <taxon>Buddlejeae</taxon>
        <taxon>Buddleja</taxon>
    </lineage>
</organism>
<feature type="coiled-coil region" evidence="1">
    <location>
        <begin position="129"/>
        <end position="170"/>
    </location>
</feature>
<dbReference type="Proteomes" id="UP000826271">
    <property type="component" value="Unassembled WGS sequence"/>
</dbReference>
<evidence type="ECO:0000256" key="2">
    <source>
        <dbReference type="SAM" id="MobiDB-lite"/>
    </source>
</evidence>
<reference evidence="3" key="1">
    <citation type="submission" date="2019-10" db="EMBL/GenBank/DDBJ databases">
        <authorList>
            <person name="Zhang R."/>
            <person name="Pan Y."/>
            <person name="Wang J."/>
            <person name="Ma R."/>
            <person name="Yu S."/>
        </authorList>
    </citation>
    <scope>NUCLEOTIDE SEQUENCE</scope>
    <source>
        <strain evidence="3">LA-IB0</strain>
        <tissue evidence="3">Leaf</tissue>
    </source>
</reference>
<evidence type="ECO:0000256" key="1">
    <source>
        <dbReference type="SAM" id="Coils"/>
    </source>
</evidence>
<keyword evidence="1" id="KW-0175">Coiled coil</keyword>
<dbReference type="PANTHER" id="PTHR35099:SF2">
    <property type="entry name" value="OS02G0182700 PROTEIN"/>
    <property type="match status" value="1"/>
</dbReference>
<protein>
    <recommendedName>
        <fullName evidence="5">BZIP domain-containing protein</fullName>
    </recommendedName>
</protein>
<dbReference type="EMBL" id="WHWC01000007">
    <property type="protein sequence ID" value="KAG8379751.1"/>
    <property type="molecule type" value="Genomic_DNA"/>
</dbReference>
<keyword evidence="4" id="KW-1185">Reference proteome</keyword>
<accession>A0AAV6X9I3</accession>
<evidence type="ECO:0000313" key="4">
    <source>
        <dbReference type="Proteomes" id="UP000826271"/>
    </source>
</evidence>
<evidence type="ECO:0008006" key="5">
    <source>
        <dbReference type="Google" id="ProtNLM"/>
    </source>
</evidence>
<feature type="region of interest" description="Disordered" evidence="2">
    <location>
        <begin position="49"/>
        <end position="127"/>
    </location>
</feature>
<dbReference type="AlphaFoldDB" id="A0AAV6X9I3"/>
<sequence length="250" mass="27756">MSGAVDEEWVKAAMSDDAMVVDLLVRLHHTPPPLKPAAVPLEWTVRQRRSRPVSVTNNPKKPAHRASPTTPLSWSGATSVSGGSGGAGCVGSEESSKPVPFKLSNTTRSKINTDSEKAALKRSRKKKSLVELKDEENSLLKERRDLKREMVALRMNLERQRTKNENLKRMKIELRPRLDREMTTLPEESISGQLQQTFIDPIPPITPLISCNDVTLQYSTLNGADEASESKFILPDLNMPFDDDVICGVS</sequence>
<evidence type="ECO:0000313" key="3">
    <source>
        <dbReference type="EMBL" id="KAG8379751.1"/>
    </source>
</evidence>